<dbReference type="Gene3D" id="3.10.50.10">
    <property type="match status" value="1"/>
</dbReference>
<dbReference type="Gene3D" id="3.20.20.80">
    <property type="entry name" value="Glycosidases"/>
    <property type="match status" value="1"/>
</dbReference>
<dbReference type="SUPFAM" id="SSF51445">
    <property type="entry name" value="(Trans)glycosidases"/>
    <property type="match status" value="1"/>
</dbReference>
<dbReference type="Pfam" id="PF00704">
    <property type="entry name" value="Glyco_hydro_18"/>
    <property type="match status" value="1"/>
</dbReference>
<dbReference type="Proteomes" id="UP000664167">
    <property type="component" value="Unassembled WGS sequence"/>
</dbReference>
<dbReference type="GO" id="GO:0005975">
    <property type="term" value="P:carbohydrate metabolic process"/>
    <property type="evidence" value="ECO:0007669"/>
    <property type="project" value="InterPro"/>
</dbReference>
<dbReference type="AlphaFoldDB" id="A0A939JHB4"/>
<accession>A0A939JHB4</accession>
<dbReference type="PROSITE" id="PS51910">
    <property type="entry name" value="GH18_2"/>
    <property type="match status" value="1"/>
</dbReference>
<evidence type="ECO:0000256" key="3">
    <source>
        <dbReference type="RuleBase" id="RU000489"/>
    </source>
</evidence>
<dbReference type="RefSeq" id="WP_206961371.1">
    <property type="nucleotide sequence ID" value="NZ_JAFLRJ010000081.1"/>
</dbReference>
<dbReference type="InterPro" id="IPR017853">
    <property type="entry name" value="GH"/>
</dbReference>
<dbReference type="PROSITE" id="PS01095">
    <property type="entry name" value="GH18_1"/>
    <property type="match status" value="1"/>
</dbReference>
<gene>
    <name evidence="6" type="ORF">J0695_09105</name>
</gene>
<evidence type="ECO:0000256" key="1">
    <source>
        <dbReference type="ARBA" id="ARBA00022801"/>
    </source>
</evidence>
<feature type="domain" description="GH18" evidence="5">
    <location>
        <begin position="1"/>
        <end position="227"/>
    </location>
</feature>
<dbReference type="PANTHER" id="PTHR46066">
    <property type="entry name" value="CHITINASE DOMAIN-CONTAINING PROTEIN 1 FAMILY MEMBER"/>
    <property type="match status" value="1"/>
</dbReference>
<protein>
    <submittedName>
        <fullName evidence="6">Glycosyl hydrolase</fullName>
    </submittedName>
</protein>
<evidence type="ECO:0000256" key="2">
    <source>
        <dbReference type="ARBA" id="ARBA00023295"/>
    </source>
</evidence>
<dbReference type="GO" id="GO:0004553">
    <property type="term" value="F:hydrolase activity, hydrolyzing O-glycosyl compounds"/>
    <property type="evidence" value="ECO:0007669"/>
    <property type="project" value="InterPro"/>
</dbReference>
<dbReference type="EMBL" id="JAFLRJ010000081">
    <property type="protein sequence ID" value="MBO0511970.1"/>
    <property type="molecule type" value="Genomic_DNA"/>
</dbReference>
<comment type="caution">
    <text evidence="6">The sequence shown here is derived from an EMBL/GenBank/DDBJ whole genome shotgun (WGS) entry which is preliminary data.</text>
</comment>
<keyword evidence="1 3" id="KW-0378">Hydrolase</keyword>
<evidence type="ECO:0000313" key="7">
    <source>
        <dbReference type="Proteomes" id="UP000664167"/>
    </source>
</evidence>
<dbReference type="PANTHER" id="PTHR46066:SF2">
    <property type="entry name" value="CHITINASE DOMAIN-CONTAINING PROTEIN 1"/>
    <property type="match status" value="1"/>
</dbReference>
<name>A0A939JHB4_9ACTN</name>
<organism evidence="6 7">
    <name type="scientific">Streptomyces beijiangensis</name>
    <dbReference type="NCBI Taxonomy" id="163361"/>
    <lineage>
        <taxon>Bacteria</taxon>
        <taxon>Bacillati</taxon>
        <taxon>Actinomycetota</taxon>
        <taxon>Actinomycetes</taxon>
        <taxon>Kitasatosporales</taxon>
        <taxon>Streptomycetaceae</taxon>
        <taxon>Streptomyces</taxon>
    </lineage>
</organism>
<keyword evidence="7" id="KW-1185">Reference proteome</keyword>
<dbReference type="InterPro" id="IPR001579">
    <property type="entry name" value="Glyco_hydro_18_chit_AS"/>
</dbReference>
<sequence length="227" mass="25209">AAHIRALTALARTRGYDGIDIDYESIAPTATAKYRTVRAGYAAFVSGLCRALHAQHKQCVITVSPQTAATGRIWDYPAIGRAADRVRIMAYNLHWAGGPAGPLAGTQWYEEILRRATSLIPPAKIEMALPAYGWDWRSDGKGSARHVTWKEADALRRKKGAPYRLDPVSRTPYFTYLDGKVKRTVWYQDAHGVAAQLPALRKYKVTNTGLWALNFEDPGLWKVLAGK</sequence>
<dbReference type="InterPro" id="IPR001223">
    <property type="entry name" value="Glyco_hydro18_cat"/>
</dbReference>
<reference evidence="6" key="1">
    <citation type="submission" date="2021-03" db="EMBL/GenBank/DDBJ databases">
        <title>Streptomyces poriferae sp. nov., a novel marine sponge-derived Actinobacteria species with anti-MRSA activity.</title>
        <authorList>
            <person name="Sandoval-Powers M."/>
            <person name="Kralova S."/>
            <person name="Nguyen G.-S."/>
            <person name="Fawwal D."/>
            <person name="Degnes K."/>
            <person name="Klinkenberg G."/>
            <person name="Sletta H."/>
            <person name="Wentzel A."/>
            <person name="Liles M.R."/>
        </authorList>
    </citation>
    <scope>NUCLEOTIDE SEQUENCE</scope>
    <source>
        <strain evidence="6">DSM 41794</strain>
    </source>
</reference>
<keyword evidence="2 3" id="KW-0326">Glycosidase</keyword>
<proteinExistence type="inferred from homology"/>
<evidence type="ECO:0000256" key="4">
    <source>
        <dbReference type="RuleBase" id="RU004453"/>
    </source>
</evidence>
<evidence type="ECO:0000313" key="6">
    <source>
        <dbReference type="EMBL" id="MBO0511970.1"/>
    </source>
</evidence>
<evidence type="ECO:0000259" key="5">
    <source>
        <dbReference type="PROSITE" id="PS51910"/>
    </source>
</evidence>
<feature type="non-terminal residue" evidence="6">
    <location>
        <position position="1"/>
    </location>
</feature>
<comment type="similarity">
    <text evidence="4">Belongs to the glycosyl hydrolase 18 family.</text>
</comment>
<dbReference type="InterPro" id="IPR029070">
    <property type="entry name" value="Chitinase_insertion_sf"/>
</dbReference>